<accession>A0ABD0JEA2</accession>
<dbReference type="Proteomes" id="UP001519460">
    <property type="component" value="Unassembled WGS sequence"/>
</dbReference>
<keyword evidence="3" id="KW-1185">Reference proteome</keyword>
<evidence type="ECO:0000313" key="3">
    <source>
        <dbReference type="Proteomes" id="UP001519460"/>
    </source>
</evidence>
<evidence type="ECO:0000313" key="2">
    <source>
        <dbReference type="EMBL" id="KAK7471507.1"/>
    </source>
</evidence>
<protein>
    <submittedName>
        <fullName evidence="2">Uncharacterized protein</fullName>
    </submittedName>
</protein>
<proteinExistence type="predicted"/>
<dbReference type="AlphaFoldDB" id="A0ABD0JEA2"/>
<feature type="compositionally biased region" description="Low complexity" evidence="1">
    <location>
        <begin position="1"/>
        <end position="11"/>
    </location>
</feature>
<organism evidence="2 3">
    <name type="scientific">Batillaria attramentaria</name>
    <dbReference type="NCBI Taxonomy" id="370345"/>
    <lineage>
        <taxon>Eukaryota</taxon>
        <taxon>Metazoa</taxon>
        <taxon>Spiralia</taxon>
        <taxon>Lophotrochozoa</taxon>
        <taxon>Mollusca</taxon>
        <taxon>Gastropoda</taxon>
        <taxon>Caenogastropoda</taxon>
        <taxon>Sorbeoconcha</taxon>
        <taxon>Cerithioidea</taxon>
        <taxon>Batillariidae</taxon>
        <taxon>Batillaria</taxon>
    </lineage>
</organism>
<comment type="caution">
    <text evidence="2">The sequence shown here is derived from an EMBL/GenBank/DDBJ whole genome shotgun (WGS) entry which is preliminary data.</text>
</comment>
<gene>
    <name evidence="2" type="ORF">BaRGS_00035846</name>
</gene>
<name>A0ABD0JEA2_9CAEN</name>
<dbReference type="EMBL" id="JACVVK020000490">
    <property type="protein sequence ID" value="KAK7471507.1"/>
    <property type="molecule type" value="Genomic_DNA"/>
</dbReference>
<sequence length="105" mass="11266">MNPTSPSFSHHPPSPQREKKRSVDPQTGFSQVKMTTDLLCCPCFLRTTTTITGPTPPSEGLLDIACGRCSGGRDCVLRTGLADAASFTSPPNAFPLHCPVVLRRP</sequence>
<evidence type="ECO:0000256" key="1">
    <source>
        <dbReference type="SAM" id="MobiDB-lite"/>
    </source>
</evidence>
<reference evidence="2 3" key="1">
    <citation type="journal article" date="2023" name="Sci. Data">
        <title>Genome assembly of the Korean intertidal mud-creeper Batillaria attramentaria.</title>
        <authorList>
            <person name="Patra A.K."/>
            <person name="Ho P.T."/>
            <person name="Jun S."/>
            <person name="Lee S.J."/>
            <person name="Kim Y."/>
            <person name="Won Y.J."/>
        </authorList>
    </citation>
    <scope>NUCLEOTIDE SEQUENCE [LARGE SCALE GENOMIC DNA]</scope>
    <source>
        <strain evidence="2">Wonlab-2016</strain>
    </source>
</reference>
<feature type="region of interest" description="Disordered" evidence="1">
    <location>
        <begin position="1"/>
        <end position="28"/>
    </location>
</feature>